<feature type="domain" description="Pyridoxamine kinase/Phosphomethylpyrimidine kinase" evidence="16">
    <location>
        <begin position="19"/>
        <end position="270"/>
    </location>
</feature>
<dbReference type="NCBIfam" id="TIGR00097">
    <property type="entry name" value="HMP-P_kinase"/>
    <property type="match status" value="1"/>
</dbReference>
<sequence>MHLRADHSVARALTIAGSDSGGGAGIQADLKTFTAFGVFGASCVTAVTAQNTRGVQAIHDVPTDVISRQMQSVFEDIRPHSIKVGMLSNVATIKTVARELQRADLKNVVVDPVMVAKGGAPLLTADSTDALLAEILPLAAVLTPNVPEAEVLCNFSIRTIEDAKEAAIQLKRRGPRIVIIKGGHAAWGDSREDSARDLVYDGRAFTTFATRRVPSTKTHGTGCTFSSAIAACLALEMSELEAIGTAKRYVYDAIVAAAQWDIGAGHGPIDHTASVEWRRGFTAGKDYDL</sequence>
<dbReference type="AlphaFoldDB" id="A0A101XP25"/>
<dbReference type="EC" id="2.7.4.7" evidence="6"/>
<evidence type="ECO:0000256" key="10">
    <source>
        <dbReference type="ARBA" id="ARBA00022777"/>
    </source>
</evidence>
<protein>
    <recommendedName>
        <fullName evidence="7">Hydroxymethylpyrimidine/phosphomethylpyrimidine kinase</fullName>
        <ecNumber evidence="5">2.7.1.49</ecNumber>
        <ecNumber evidence="6">2.7.4.7</ecNumber>
    </recommendedName>
    <alternativeName>
        <fullName evidence="14">Hydroxymethylpyrimidine kinase</fullName>
    </alternativeName>
    <alternativeName>
        <fullName evidence="15">Hydroxymethylpyrimidine phosphate kinase</fullName>
    </alternativeName>
</protein>
<dbReference type="GO" id="GO:0008902">
    <property type="term" value="F:hydroxymethylpyrimidine kinase activity"/>
    <property type="evidence" value="ECO:0007669"/>
    <property type="project" value="UniProtKB-EC"/>
</dbReference>
<comment type="catalytic activity">
    <reaction evidence="2">
        <text>4-amino-2-methyl-5-(phosphooxymethyl)pyrimidine + ATP = 4-amino-2-methyl-5-(diphosphooxymethyl)pyrimidine + ADP</text>
        <dbReference type="Rhea" id="RHEA:19893"/>
        <dbReference type="ChEBI" id="CHEBI:30616"/>
        <dbReference type="ChEBI" id="CHEBI:57841"/>
        <dbReference type="ChEBI" id="CHEBI:58354"/>
        <dbReference type="ChEBI" id="CHEBI:456216"/>
        <dbReference type="EC" id="2.7.4.7"/>
    </reaction>
</comment>
<accession>A0A101XP25</accession>
<evidence type="ECO:0000313" key="17">
    <source>
        <dbReference type="EMBL" id="KUO94932.1"/>
    </source>
</evidence>
<comment type="similarity">
    <text evidence="4">Belongs to the ThiD family.</text>
</comment>
<evidence type="ECO:0000256" key="9">
    <source>
        <dbReference type="ARBA" id="ARBA00022741"/>
    </source>
</evidence>
<dbReference type="GO" id="GO:0008972">
    <property type="term" value="F:phosphomethylpyrimidine kinase activity"/>
    <property type="evidence" value="ECO:0007669"/>
    <property type="project" value="UniProtKB-EC"/>
</dbReference>
<dbReference type="CDD" id="cd01169">
    <property type="entry name" value="HMPP_kinase"/>
    <property type="match status" value="1"/>
</dbReference>
<comment type="catalytic activity">
    <reaction evidence="1">
        <text>4-amino-5-hydroxymethyl-2-methylpyrimidine + ATP = 4-amino-2-methyl-5-(phosphooxymethyl)pyrimidine + ADP + H(+)</text>
        <dbReference type="Rhea" id="RHEA:23096"/>
        <dbReference type="ChEBI" id="CHEBI:15378"/>
        <dbReference type="ChEBI" id="CHEBI:16892"/>
        <dbReference type="ChEBI" id="CHEBI:30616"/>
        <dbReference type="ChEBI" id="CHEBI:58354"/>
        <dbReference type="ChEBI" id="CHEBI:456216"/>
        <dbReference type="EC" id="2.7.1.49"/>
    </reaction>
</comment>
<keyword evidence="10" id="KW-0418">Kinase</keyword>
<gene>
    <name evidence="17" type="ORF">ATW55_13105</name>
</gene>
<evidence type="ECO:0000256" key="15">
    <source>
        <dbReference type="ARBA" id="ARBA00043176"/>
    </source>
</evidence>
<evidence type="ECO:0000259" key="16">
    <source>
        <dbReference type="Pfam" id="PF08543"/>
    </source>
</evidence>
<dbReference type="FunFam" id="3.40.1190.20:FF:000003">
    <property type="entry name" value="Phosphomethylpyrimidine kinase ThiD"/>
    <property type="match status" value="1"/>
</dbReference>
<dbReference type="EMBL" id="LPVJ01000065">
    <property type="protein sequence ID" value="KUO94932.1"/>
    <property type="molecule type" value="Genomic_DNA"/>
</dbReference>
<organism evidence="17 18">
    <name type="scientific">Ferroacidibacillus organovorans</name>
    <dbReference type="NCBI Taxonomy" id="1765683"/>
    <lineage>
        <taxon>Bacteria</taxon>
        <taxon>Bacillati</taxon>
        <taxon>Bacillota</taxon>
        <taxon>Bacilli</taxon>
        <taxon>Bacillales</taxon>
        <taxon>Alicyclobacillaceae</taxon>
        <taxon>Ferroacidibacillus</taxon>
    </lineage>
</organism>
<reference evidence="17 18" key="1">
    <citation type="submission" date="2015-12" db="EMBL/GenBank/DDBJ databases">
        <title>Draft genome sequence of Acidibacillus ferrooxidans ITV001, isolated from a chalcopyrite acid mine drainage site in Brazil.</title>
        <authorList>
            <person name="Dall'Agnol H."/>
            <person name="Nancucheo I."/>
            <person name="Johnson B."/>
            <person name="Oliveira R."/>
            <person name="Leite L."/>
            <person name="Pylro V."/>
            <person name="Nunes G.L."/>
            <person name="Tzotzos G."/>
            <person name="Fernandes G.R."/>
            <person name="Dutra J."/>
            <person name="Orellana S.C."/>
            <person name="Oliveira G."/>
        </authorList>
    </citation>
    <scope>NUCLEOTIDE SEQUENCE [LARGE SCALE GENOMIC DNA]</scope>
    <source>
        <strain evidence="18">ITV01</strain>
    </source>
</reference>
<evidence type="ECO:0000256" key="12">
    <source>
        <dbReference type="ARBA" id="ARBA00022977"/>
    </source>
</evidence>
<evidence type="ECO:0000256" key="5">
    <source>
        <dbReference type="ARBA" id="ARBA00012135"/>
    </source>
</evidence>
<dbReference type="PANTHER" id="PTHR20858:SF17">
    <property type="entry name" value="HYDROXYMETHYLPYRIMIDINE_PHOSPHOMETHYLPYRIMIDINE KINASE THI20-RELATED"/>
    <property type="match status" value="1"/>
</dbReference>
<dbReference type="Proteomes" id="UP000053557">
    <property type="component" value="Unassembled WGS sequence"/>
</dbReference>
<dbReference type="InterPro" id="IPR004399">
    <property type="entry name" value="HMP/HMP-P_kinase_dom"/>
</dbReference>
<evidence type="ECO:0000256" key="6">
    <source>
        <dbReference type="ARBA" id="ARBA00012963"/>
    </source>
</evidence>
<evidence type="ECO:0000256" key="8">
    <source>
        <dbReference type="ARBA" id="ARBA00022679"/>
    </source>
</evidence>
<dbReference type="Gene3D" id="3.40.1190.20">
    <property type="match status" value="1"/>
</dbReference>
<proteinExistence type="inferred from homology"/>
<evidence type="ECO:0000256" key="11">
    <source>
        <dbReference type="ARBA" id="ARBA00022840"/>
    </source>
</evidence>
<dbReference type="PANTHER" id="PTHR20858">
    <property type="entry name" value="PHOSPHOMETHYLPYRIMIDINE KINASE"/>
    <property type="match status" value="1"/>
</dbReference>
<keyword evidence="18" id="KW-1185">Reference proteome</keyword>
<keyword evidence="8" id="KW-0808">Transferase</keyword>
<dbReference type="OrthoDB" id="9810880at2"/>
<dbReference type="InterPro" id="IPR029056">
    <property type="entry name" value="Ribokinase-like"/>
</dbReference>
<dbReference type="GO" id="GO:0009228">
    <property type="term" value="P:thiamine biosynthetic process"/>
    <property type="evidence" value="ECO:0007669"/>
    <property type="project" value="UniProtKB-KW"/>
</dbReference>
<comment type="pathway">
    <text evidence="3">Cofactor biosynthesis; thiamine diphosphate biosynthesis; 4-amino-2-methyl-5-diphosphomethylpyrimidine from 5-amino-1-(5-phospho-D-ribosyl)imidazole: step 3/3.</text>
</comment>
<evidence type="ECO:0000256" key="1">
    <source>
        <dbReference type="ARBA" id="ARBA00000151"/>
    </source>
</evidence>
<dbReference type="Pfam" id="PF08543">
    <property type="entry name" value="Phos_pyr_kin"/>
    <property type="match status" value="1"/>
</dbReference>
<evidence type="ECO:0000256" key="13">
    <source>
        <dbReference type="ARBA" id="ARBA00037917"/>
    </source>
</evidence>
<dbReference type="GO" id="GO:0005829">
    <property type="term" value="C:cytosol"/>
    <property type="evidence" value="ECO:0007669"/>
    <property type="project" value="TreeGrafter"/>
</dbReference>
<dbReference type="EC" id="2.7.1.49" evidence="5"/>
<evidence type="ECO:0000256" key="3">
    <source>
        <dbReference type="ARBA" id="ARBA00004769"/>
    </source>
</evidence>
<evidence type="ECO:0000256" key="4">
    <source>
        <dbReference type="ARBA" id="ARBA00009879"/>
    </source>
</evidence>
<keyword evidence="11" id="KW-0067">ATP-binding</keyword>
<comment type="pathway">
    <text evidence="13">Cofactor biosynthesis; thiamine diphosphate biosynthesis; 4-amino-2-methyl-5-diphosphomethylpyrimidine from 5-amino-1-(5-phospho-D-ribosyl)imidazole: step 2/3.</text>
</comment>
<evidence type="ECO:0000256" key="7">
    <source>
        <dbReference type="ARBA" id="ARBA00019161"/>
    </source>
</evidence>
<evidence type="ECO:0000256" key="2">
    <source>
        <dbReference type="ARBA" id="ARBA00000565"/>
    </source>
</evidence>
<keyword evidence="9" id="KW-0547">Nucleotide-binding</keyword>
<dbReference type="GO" id="GO:0005524">
    <property type="term" value="F:ATP binding"/>
    <property type="evidence" value="ECO:0007669"/>
    <property type="project" value="UniProtKB-KW"/>
</dbReference>
<comment type="caution">
    <text evidence="17">The sequence shown here is derived from an EMBL/GenBank/DDBJ whole genome shotgun (WGS) entry which is preliminary data.</text>
</comment>
<name>A0A101XP25_9BACL</name>
<dbReference type="InterPro" id="IPR013749">
    <property type="entry name" value="PM/HMP-P_kinase-1"/>
</dbReference>
<dbReference type="SUPFAM" id="SSF53613">
    <property type="entry name" value="Ribokinase-like"/>
    <property type="match status" value="1"/>
</dbReference>
<keyword evidence="12" id="KW-0784">Thiamine biosynthesis</keyword>
<evidence type="ECO:0000256" key="14">
    <source>
        <dbReference type="ARBA" id="ARBA00042102"/>
    </source>
</evidence>
<evidence type="ECO:0000313" key="18">
    <source>
        <dbReference type="Proteomes" id="UP000053557"/>
    </source>
</evidence>
<dbReference type="RefSeq" id="WP_067719092.1">
    <property type="nucleotide sequence ID" value="NZ_LPVJ01000065.1"/>
</dbReference>